<dbReference type="AlphaFoldDB" id="A0A3Q0EPL9"/>
<reference evidence="2" key="1">
    <citation type="submission" date="2025-08" db="UniProtKB">
        <authorList>
            <consortium name="RefSeq"/>
        </authorList>
    </citation>
    <scope>IDENTIFICATION</scope>
    <source>
        <tissue evidence="2">Leaf</tissue>
    </source>
</reference>
<protein>
    <submittedName>
        <fullName evidence="2">Uncharacterized protein LOC111240762</fullName>
    </submittedName>
</protein>
<keyword evidence="1" id="KW-1185">Reference proteome</keyword>
<evidence type="ECO:0000313" key="1">
    <source>
        <dbReference type="Proteomes" id="UP000087766"/>
    </source>
</evidence>
<dbReference type="KEGG" id="vra:111240762"/>
<dbReference type="GeneID" id="111240762"/>
<name>A0A3Q0EPL9_VIGRR</name>
<organism evidence="1 2">
    <name type="scientific">Vigna radiata var. radiata</name>
    <name type="common">Mung bean</name>
    <name type="synonym">Phaseolus aureus</name>
    <dbReference type="NCBI Taxonomy" id="3916"/>
    <lineage>
        <taxon>Eukaryota</taxon>
        <taxon>Viridiplantae</taxon>
        <taxon>Streptophyta</taxon>
        <taxon>Embryophyta</taxon>
        <taxon>Tracheophyta</taxon>
        <taxon>Spermatophyta</taxon>
        <taxon>Magnoliopsida</taxon>
        <taxon>eudicotyledons</taxon>
        <taxon>Gunneridae</taxon>
        <taxon>Pentapetalae</taxon>
        <taxon>rosids</taxon>
        <taxon>fabids</taxon>
        <taxon>Fabales</taxon>
        <taxon>Fabaceae</taxon>
        <taxon>Papilionoideae</taxon>
        <taxon>50 kb inversion clade</taxon>
        <taxon>NPAAA clade</taxon>
        <taxon>indigoferoid/millettioid clade</taxon>
        <taxon>Phaseoleae</taxon>
        <taxon>Vigna</taxon>
    </lineage>
</organism>
<gene>
    <name evidence="2" type="primary">LOC111240762</name>
</gene>
<dbReference type="RefSeq" id="XP_022632157.1">
    <property type="nucleotide sequence ID" value="XM_022776436.1"/>
</dbReference>
<accession>A0A3Q0EPL9</accession>
<dbReference type="OrthoDB" id="1435984at2759"/>
<dbReference type="Proteomes" id="UP000087766">
    <property type="component" value="Unplaced"/>
</dbReference>
<sequence length="117" mass="13855">MFKDARIARQHPHWVGEHIWNSLLAHWNTPQYRIKCAIAQKIRASEKVVYCILEDPSLHMNMRFVWQRSLDGPFMSMRSLHRLIFSRGLTNMLMRGLTRPLFFCEIDIGKTRGGIWS</sequence>
<evidence type="ECO:0000313" key="2">
    <source>
        <dbReference type="RefSeq" id="XP_022632157.1"/>
    </source>
</evidence>
<proteinExistence type="predicted"/>